<sequence>MLYRVARQEDRAN</sequence>
<protein>
    <submittedName>
        <fullName evidence="1">Uncharacterized protein</fullName>
    </submittedName>
</protein>
<evidence type="ECO:0000313" key="1">
    <source>
        <dbReference type="EMBL" id="JAH64733.1"/>
    </source>
</evidence>
<name>A0A0E9UIE9_ANGAN</name>
<organism evidence="1">
    <name type="scientific">Anguilla anguilla</name>
    <name type="common">European freshwater eel</name>
    <name type="synonym">Muraena anguilla</name>
    <dbReference type="NCBI Taxonomy" id="7936"/>
    <lineage>
        <taxon>Eukaryota</taxon>
        <taxon>Metazoa</taxon>
        <taxon>Chordata</taxon>
        <taxon>Craniata</taxon>
        <taxon>Vertebrata</taxon>
        <taxon>Euteleostomi</taxon>
        <taxon>Actinopterygii</taxon>
        <taxon>Neopterygii</taxon>
        <taxon>Teleostei</taxon>
        <taxon>Anguilliformes</taxon>
        <taxon>Anguillidae</taxon>
        <taxon>Anguilla</taxon>
    </lineage>
</organism>
<reference evidence="1" key="1">
    <citation type="submission" date="2014-11" db="EMBL/GenBank/DDBJ databases">
        <authorList>
            <person name="Amaro Gonzalez C."/>
        </authorList>
    </citation>
    <scope>NUCLEOTIDE SEQUENCE</scope>
</reference>
<dbReference type="EMBL" id="GBXM01043844">
    <property type="protein sequence ID" value="JAH64733.1"/>
    <property type="molecule type" value="Transcribed_RNA"/>
</dbReference>
<reference evidence="1" key="2">
    <citation type="journal article" date="2015" name="Fish Shellfish Immunol.">
        <title>Early steps in the European eel (Anguilla anguilla)-Vibrio vulnificus interaction in the gills: Role of the RtxA13 toxin.</title>
        <authorList>
            <person name="Callol A."/>
            <person name="Pajuelo D."/>
            <person name="Ebbesson L."/>
            <person name="Teles M."/>
            <person name="MacKenzie S."/>
            <person name="Amaro C."/>
        </authorList>
    </citation>
    <scope>NUCLEOTIDE SEQUENCE</scope>
</reference>
<accession>A0A0E9UIE9</accession>
<proteinExistence type="predicted"/>